<keyword evidence="2" id="KW-1185">Reference proteome</keyword>
<organism evidence="1 2">
    <name type="scientific">Rosa chinensis</name>
    <name type="common">China rose</name>
    <dbReference type="NCBI Taxonomy" id="74649"/>
    <lineage>
        <taxon>Eukaryota</taxon>
        <taxon>Viridiplantae</taxon>
        <taxon>Streptophyta</taxon>
        <taxon>Embryophyta</taxon>
        <taxon>Tracheophyta</taxon>
        <taxon>Spermatophyta</taxon>
        <taxon>Magnoliopsida</taxon>
        <taxon>eudicotyledons</taxon>
        <taxon>Gunneridae</taxon>
        <taxon>Pentapetalae</taxon>
        <taxon>rosids</taxon>
        <taxon>fabids</taxon>
        <taxon>Rosales</taxon>
        <taxon>Rosaceae</taxon>
        <taxon>Rosoideae</taxon>
        <taxon>Rosoideae incertae sedis</taxon>
        <taxon>Rosa</taxon>
    </lineage>
</organism>
<dbReference type="Proteomes" id="UP000238479">
    <property type="component" value="Chromosome 2"/>
</dbReference>
<accession>A0A2P6RV24</accession>
<dbReference type="EMBL" id="PDCK01000040">
    <property type="protein sequence ID" value="PRQ50266.1"/>
    <property type="molecule type" value="Genomic_DNA"/>
</dbReference>
<name>A0A2P6RV24_ROSCH</name>
<protein>
    <submittedName>
        <fullName evidence="1">Uncharacterized protein</fullName>
    </submittedName>
</protein>
<evidence type="ECO:0000313" key="2">
    <source>
        <dbReference type="Proteomes" id="UP000238479"/>
    </source>
</evidence>
<dbReference type="AlphaFoldDB" id="A0A2P6RV24"/>
<dbReference type="Gramene" id="PRQ50266">
    <property type="protein sequence ID" value="PRQ50266"/>
    <property type="gene ID" value="RchiOBHm_Chr2g0131301"/>
</dbReference>
<comment type="caution">
    <text evidence="1">The sequence shown here is derived from an EMBL/GenBank/DDBJ whole genome shotgun (WGS) entry which is preliminary data.</text>
</comment>
<sequence length="55" mass="6428">MVAWTLVMRTNISAWGYAILHVDMLIRLQPTALQPFFVLQLVIECESDISYLRIF</sequence>
<reference evidence="1 2" key="1">
    <citation type="journal article" date="2018" name="Nat. Genet.">
        <title>The Rosa genome provides new insights in the design of modern roses.</title>
        <authorList>
            <person name="Bendahmane M."/>
        </authorList>
    </citation>
    <scope>NUCLEOTIDE SEQUENCE [LARGE SCALE GENOMIC DNA]</scope>
    <source>
        <strain evidence="2">cv. Old Blush</strain>
    </source>
</reference>
<evidence type="ECO:0000313" key="1">
    <source>
        <dbReference type="EMBL" id="PRQ50266.1"/>
    </source>
</evidence>
<proteinExistence type="predicted"/>
<gene>
    <name evidence="1" type="ORF">RchiOBHm_Chr2g0131301</name>
</gene>